<accession>B1FWM6</accession>
<evidence type="ECO:0000313" key="2">
    <source>
        <dbReference type="Proteomes" id="UP000005045"/>
    </source>
</evidence>
<comment type="caution">
    <text evidence="1">The sequence shown here is derived from an EMBL/GenBank/DDBJ whole genome shotgun (WGS) entry which is preliminary data.</text>
</comment>
<reference evidence="1 2" key="1">
    <citation type="submission" date="2008-03" db="EMBL/GenBank/DDBJ databases">
        <title>Sequencing of the draft genome and assembly of Burkholderia graminis C4D1M.</title>
        <authorList>
            <consortium name="US DOE Joint Genome Institute (JGI-PGF)"/>
            <person name="Copeland A."/>
            <person name="Lucas S."/>
            <person name="Lapidus A."/>
            <person name="Glavina del Rio T."/>
            <person name="Dalin E."/>
            <person name="Tice H."/>
            <person name="Bruce D."/>
            <person name="Goodwin L."/>
            <person name="Pitluck S."/>
            <person name="Larimer F."/>
            <person name="Land M.L."/>
            <person name="Hauser L."/>
            <person name="Tiedje J."/>
            <person name="Richardson P."/>
        </authorList>
    </citation>
    <scope>NUCLEOTIDE SEQUENCE [LARGE SCALE GENOMIC DNA]</scope>
    <source>
        <strain evidence="2">ATCC 700544 / DSM 17151 / LMG 18924 / NCIMB 13744 / C4D1M</strain>
    </source>
</reference>
<dbReference type="EMBL" id="ABLD01000003">
    <property type="protein sequence ID" value="EDT12036.1"/>
    <property type="molecule type" value="Genomic_DNA"/>
</dbReference>
<keyword evidence="2" id="KW-1185">Reference proteome</keyword>
<sequence>MVLSEWFYQNLAGRNAHRRCHCDDCAEAGHEIRSNLCCPRRGTLTTLPGVGAFRYSSNALVNVSSSLGGISRDAHTVSEQLAHANAISVSEQIRHFGSGTPVIQAICPAYSVIARTYSRASSHLAFSQIRLLPGTPANTVSAIPATAHWSGAARRVRFLTSTRVSAASSPPRQTAIHIPYGLHPRKQTI</sequence>
<dbReference type="Proteomes" id="UP000005045">
    <property type="component" value="Unassembled WGS sequence"/>
</dbReference>
<organism evidence="1 2">
    <name type="scientific">Paraburkholderia graminis (strain ATCC 700544 / DSM 17151 / LMG 18924 / NCIMB 13744 / C4D1M)</name>
    <dbReference type="NCBI Taxonomy" id="396598"/>
    <lineage>
        <taxon>Bacteria</taxon>
        <taxon>Pseudomonadati</taxon>
        <taxon>Pseudomonadota</taxon>
        <taxon>Betaproteobacteria</taxon>
        <taxon>Burkholderiales</taxon>
        <taxon>Burkholderiaceae</taxon>
        <taxon>Paraburkholderia</taxon>
    </lineage>
</organism>
<name>B1FWM6_PARG4</name>
<proteinExistence type="predicted"/>
<gene>
    <name evidence="1" type="ORF">BgramDRAFT_1642</name>
</gene>
<protein>
    <submittedName>
        <fullName evidence="1">Uncharacterized protein</fullName>
    </submittedName>
</protein>
<evidence type="ECO:0000313" key="1">
    <source>
        <dbReference type="EMBL" id="EDT12036.1"/>
    </source>
</evidence>
<dbReference type="AlphaFoldDB" id="B1FWM6"/>